<gene>
    <name evidence="1" type="ORF">DVS28_a2915</name>
</gene>
<reference evidence="1 2" key="1">
    <citation type="submission" date="2018-09" db="EMBL/GenBank/DDBJ databases">
        <title>Complete genome sequence of Euzebya sp. DY32-46 isolated from seawater of Pacific Ocean.</title>
        <authorList>
            <person name="Xu L."/>
            <person name="Wu Y.-H."/>
            <person name="Xu X.-W."/>
        </authorList>
    </citation>
    <scope>NUCLEOTIDE SEQUENCE [LARGE SCALE GENOMIC DNA]</scope>
    <source>
        <strain evidence="1 2">DY32-46</strain>
    </source>
</reference>
<evidence type="ECO:0000313" key="1">
    <source>
        <dbReference type="EMBL" id="AXV07594.1"/>
    </source>
</evidence>
<organism evidence="1 2">
    <name type="scientific">Euzebya pacifica</name>
    <dbReference type="NCBI Taxonomy" id="1608957"/>
    <lineage>
        <taxon>Bacteria</taxon>
        <taxon>Bacillati</taxon>
        <taxon>Actinomycetota</taxon>
        <taxon>Nitriliruptoria</taxon>
        <taxon>Euzebyales</taxon>
    </lineage>
</organism>
<name>A0A346XZE7_9ACTN</name>
<proteinExistence type="predicted"/>
<dbReference type="KEGG" id="euz:DVS28_a2915"/>
<keyword evidence="2" id="KW-1185">Reference proteome</keyword>
<dbReference type="AlphaFoldDB" id="A0A346XZE7"/>
<sequence length="124" mass="13585">MPAMTDTTTSETELRPVPVGSLPPMRGVWYDGRVHVITRHTACLAPPGWSNVGRFWQAILWDGTVDPDGTPAEDGLTGVYHDIEVVPVWDDPDHVTVEDDVAVPDEAPVELTLEALNRCHFADA</sequence>
<protein>
    <submittedName>
        <fullName evidence="1">Uncharacterized protein</fullName>
    </submittedName>
</protein>
<evidence type="ECO:0000313" key="2">
    <source>
        <dbReference type="Proteomes" id="UP000264006"/>
    </source>
</evidence>
<dbReference type="EMBL" id="CP031165">
    <property type="protein sequence ID" value="AXV07594.1"/>
    <property type="molecule type" value="Genomic_DNA"/>
</dbReference>
<dbReference type="Proteomes" id="UP000264006">
    <property type="component" value="Chromosome"/>
</dbReference>
<accession>A0A346XZE7</accession>